<sequence>MQCLALTLVTSPAKVFSRLFHDQPSRLDQNTPSGRCPKRFSVKVIGEILVDVRLVRHFHTWRVPAGVPLHVGCCYCQVKSVIQELQAQRESPLPSLAGLRQKDGQSVKTLPGRPGDQQ</sequence>
<feature type="region of interest" description="Disordered" evidence="1">
    <location>
        <begin position="93"/>
        <end position="118"/>
    </location>
</feature>
<accession>A0AAE1B8I3</accession>
<gene>
    <name evidence="2" type="ORF">RRG08_066722</name>
</gene>
<proteinExistence type="predicted"/>
<protein>
    <submittedName>
        <fullName evidence="2">Uncharacterized protein</fullName>
    </submittedName>
</protein>
<keyword evidence="3" id="KW-1185">Reference proteome</keyword>
<evidence type="ECO:0000313" key="2">
    <source>
        <dbReference type="EMBL" id="KAK3801532.1"/>
    </source>
</evidence>
<evidence type="ECO:0000256" key="1">
    <source>
        <dbReference type="SAM" id="MobiDB-lite"/>
    </source>
</evidence>
<organism evidence="2 3">
    <name type="scientific">Elysia crispata</name>
    <name type="common">lettuce slug</name>
    <dbReference type="NCBI Taxonomy" id="231223"/>
    <lineage>
        <taxon>Eukaryota</taxon>
        <taxon>Metazoa</taxon>
        <taxon>Spiralia</taxon>
        <taxon>Lophotrochozoa</taxon>
        <taxon>Mollusca</taxon>
        <taxon>Gastropoda</taxon>
        <taxon>Heterobranchia</taxon>
        <taxon>Euthyneura</taxon>
        <taxon>Panpulmonata</taxon>
        <taxon>Sacoglossa</taxon>
        <taxon>Placobranchoidea</taxon>
        <taxon>Plakobranchidae</taxon>
        <taxon>Elysia</taxon>
    </lineage>
</organism>
<reference evidence="2" key="1">
    <citation type="journal article" date="2023" name="G3 (Bethesda)">
        <title>A reference genome for the long-term kleptoplast-retaining sea slug Elysia crispata morphotype clarki.</title>
        <authorList>
            <person name="Eastman K.E."/>
            <person name="Pendleton A.L."/>
            <person name="Shaikh M.A."/>
            <person name="Suttiyut T."/>
            <person name="Ogas R."/>
            <person name="Tomko P."/>
            <person name="Gavelis G."/>
            <person name="Widhalm J.R."/>
            <person name="Wisecaver J.H."/>
        </authorList>
    </citation>
    <scope>NUCLEOTIDE SEQUENCE</scope>
    <source>
        <strain evidence="2">ECLA1</strain>
    </source>
</reference>
<dbReference type="Proteomes" id="UP001283361">
    <property type="component" value="Unassembled WGS sequence"/>
</dbReference>
<comment type="caution">
    <text evidence="2">The sequence shown here is derived from an EMBL/GenBank/DDBJ whole genome shotgun (WGS) entry which is preliminary data.</text>
</comment>
<name>A0AAE1B8I3_9GAST</name>
<evidence type="ECO:0000313" key="3">
    <source>
        <dbReference type="Proteomes" id="UP001283361"/>
    </source>
</evidence>
<dbReference type="AlphaFoldDB" id="A0AAE1B8I3"/>
<dbReference type="EMBL" id="JAWDGP010000304">
    <property type="protein sequence ID" value="KAK3801532.1"/>
    <property type="molecule type" value="Genomic_DNA"/>
</dbReference>